<feature type="domain" description="Xylanolytic transcriptional activator regulatory" evidence="2">
    <location>
        <begin position="203"/>
        <end position="274"/>
    </location>
</feature>
<comment type="caution">
    <text evidence="3">The sequence shown here is derived from an EMBL/GenBank/DDBJ whole genome shotgun (WGS) entry which is preliminary data.</text>
</comment>
<dbReference type="OrthoDB" id="4451586at2759"/>
<reference evidence="4" key="1">
    <citation type="journal article" date="2017" name="Nat. Microbiol.">
        <title>Global analysis of biosynthetic gene clusters reveals vast potential of secondary metabolite production in Penicillium species.</title>
        <authorList>
            <person name="Nielsen J.C."/>
            <person name="Grijseels S."/>
            <person name="Prigent S."/>
            <person name="Ji B."/>
            <person name="Dainat J."/>
            <person name="Nielsen K.F."/>
            <person name="Frisvad J.C."/>
            <person name="Workman M."/>
            <person name="Nielsen J."/>
        </authorList>
    </citation>
    <scope>NUCLEOTIDE SEQUENCE [LARGE SCALE GENOMIC DNA]</scope>
    <source>
        <strain evidence="4">IBT 24891</strain>
    </source>
</reference>
<gene>
    <name evidence="3" type="ORF">PENSTE_c004G02494</name>
</gene>
<dbReference type="Pfam" id="PF04082">
    <property type="entry name" value="Fungal_trans"/>
    <property type="match status" value="1"/>
</dbReference>
<accession>A0A1V6TN62</accession>
<evidence type="ECO:0000313" key="4">
    <source>
        <dbReference type="Proteomes" id="UP000191285"/>
    </source>
</evidence>
<evidence type="ECO:0000256" key="1">
    <source>
        <dbReference type="ARBA" id="ARBA00023242"/>
    </source>
</evidence>
<sequence>MKDRALTQRRPTRGMARKSAVLSTYPLDNLVSEVHRLLGPTWVLPPYNLLLPSYLKQPSASLQQEDIDFLVRKGALDVPDPRFVQECFKAYIRHVHPHLPFLDLDHFSSIIFASDPERQNANPSGEKVSLLLYQAVMFSGTFFVDLRHLYAAGFLSRRSALETLFQRARVLFDFDAEDDAMAAIQSLLLLTYWYDNPDELKDGRHWMSICKTFAYKAQLHLDYSDHPDWNFRKVLWWCIFTRDRLMSLGLQQPPMIRDQSESSIPVLRLDTDDFVISRFRSHIGISYYGDNDIKLARIFVEKINLCRCIRDDLFSWNCQSTINRSFASQPRRSCLWMSKLEVEDWHRDLPQNISFRPIPFVTNESDLLLYYHCAWLKMIYLELYSTLHRQLDFLSDQYSPRQRLSLALEDSNCPVLQSAIESSEVLQDLNEKHLTSYLTPTSVCMILRTGILHVQEVFTSNLQVDDASLRRLLHCILALQQLGSRYGGALFVASLFGASSGSSIVTSSPKDILAHVDVDSLGLLTSRHSETPVTTVIRITEPYDVDIVSGLKSKVGNLKIAAS</sequence>
<dbReference type="PANTHER" id="PTHR47425:SF2">
    <property type="entry name" value="FARB-RELATED"/>
    <property type="match status" value="1"/>
</dbReference>
<dbReference type="InterPro" id="IPR007219">
    <property type="entry name" value="XnlR_reg_dom"/>
</dbReference>
<dbReference type="SMART" id="SM00906">
    <property type="entry name" value="Fungal_trans"/>
    <property type="match status" value="1"/>
</dbReference>
<protein>
    <recommendedName>
        <fullName evidence="2">Xylanolytic transcriptional activator regulatory domain-containing protein</fullName>
    </recommendedName>
</protein>
<name>A0A1V6TN62_9EURO</name>
<dbReference type="GO" id="GO:0003677">
    <property type="term" value="F:DNA binding"/>
    <property type="evidence" value="ECO:0007669"/>
    <property type="project" value="InterPro"/>
</dbReference>
<keyword evidence="4" id="KW-1185">Reference proteome</keyword>
<dbReference type="CDD" id="cd12148">
    <property type="entry name" value="fungal_TF_MHR"/>
    <property type="match status" value="1"/>
</dbReference>
<dbReference type="GO" id="GO:0008270">
    <property type="term" value="F:zinc ion binding"/>
    <property type="evidence" value="ECO:0007669"/>
    <property type="project" value="InterPro"/>
</dbReference>
<dbReference type="PANTHER" id="PTHR47425">
    <property type="entry name" value="FARB-RELATED"/>
    <property type="match status" value="1"/>
</dbReference>
<keyword evidence="1" id="KW-0539">Nucleus</keyword>
<dbReference type="EMBL" id="MLKD01000004">
    <property type="protein sequence ID" value="OQE27424.1"/>
    <property type="molecule type" value="Genomic_DNA"/>
</dbReference>
<dbReference type="GO" id="GO:0006351">
    <property type="term" value="P:DNA-templated transcription"/>
    <property type="evidence" value="ECO:0007669"/>
    <property type="project" value="InterPro"/>
</dbReference>
<dbReference type="AlphaFoldDB" id="A0A1V6TN62"/>
<dbReference type="STRING" id="303698.A0A1V6TN62"/>
<dbReference type="Proteomes" id="UP000191285">
    <property type="component" value="Unassembled WGS sequence"/>
</dbReference>
<evidence type="ECO:0000313" key="3">
    <source>
        <dbReference type="EMBL" id="OQE27424.1"/>
    </source>
</evidence>
<organism evidence="3 4">
    <name type="scientific">Penicillium steckii</name>
    <dbReference type="NCBI Taxonomy" id="303698"/>
    <lineage>
        <taxon>Eukaryota</taxon>
        <taxon>Fungi</taxon>
        <taxon>Dikarya</taxon>
        <taxon>Ascomycota</taxon>
        <taxon>Pezizomycotina</taxon>
        <taxon>Eurotiomycetes</taxon>
        <taxon>Eurotiomycetidae</taxon>
        <taxon>Eurotiales</taxon>
        <taxon>Aspergillaceae</taxon>
        <taxon>Penicillium</taxon>
    </lineage>
</organism>
<evidence type="ECO:0000259" key="2">
    <source>
        <dbReference type="SMART" id="SM00906"/>
    </source>
</evidence>
<dbReference type="InterPro" id="IPR052761">
    <property type="entry name" value="Fungal_Detox/Toxin_TFs"/>
</dbReference>
<proteinExistence type="predicted"/>